<sequence length="56" mass="5926">MILFIYAGPMSNGDSVSLTNVSNFSSQKTCEVAGETAKSLAAGTYKVARYSCVEVK</sequence>
<organism evidence="1">
    <name type="scientific">uncultured Caudovirales phage</name>
    <dbReference type="NCBI Taxonomy" id="2100421"/>
    <lineage>
        <taxon>Viruses</taxon>
        <taxon>Duplodnaviria</taxon>
        <taxon>Heunggongvirae</taxon>
        <taxon>Uroviricota</taxon>
        <taxon>Caudoviricetes</taxon>
        <taxon>Peduoviridae</taxon>
        <taxon>Maltschvirus</taxon>
        <taxon>Maltschvirus maltsch</taxon>
    </lineage>
</organism>
<proteinExistence type="predicted"/>
<protein>
    <submittedName>
        <fullName evidence="1">Uncharacterized protein</fullName>
    </submittedName>
</protein>
<evidence type="ECO:0000313" key="1">
    <source>
        <dbReference type="EMBL" id="CAB5221541.1"/>
    </source>
</evidence>
<name>A0A6J7WU80_9CAUD</name>
<gene>
    <name evidence="1" type="ORF">UFOVP247_191</name>
</gene>
<dbReference type="EMBL" id="LR798288">
    <property type="protein sequence ID" value="CAB5221541.1"/>
    <property type="molecule type" value="Genomic_DNA"/>
</dbReference>
<accession>A0A6J7WU80</accession>
<reference evidence="1" key="1">
    <citation type="submission" date="2020-05" db="EMBL/GenBank/DDBJ databases">
        <authorList>
            <person name="Chiriac C."/>
            <person name="Salcher M."/>
            <person name="Ghai R."/>
            <person name="Kavagutti S V."/>
        </authorList>
    </citation>
    <scope>NUCLEOTIDE SEQUENCE</scope>
</reference>